<comment type="catalytic activity">
    <reaction evidence="10">
        <text>L-threonyl-[protein] + ATP = O-phospho-L-threonyl-[protein] + ADP + H(+)</text>
        <dbReference type="Rhea" id="RHEA:46608"/>
        <dbReference type="Rhea" id="RHEA-COMP:11060"/>
        <dbReference type="Rhea" id="RHEA-COMP:11605"/>
        <dbReference type="ChEBI" id="CHEBI:15378"/>
        <dbReference type="ChEBI" id="CHEBI:30013"/>
        <dbReference type="ChEBI" id="CHEBI:30616"/>
        <dbReference type="ChEBI" id="CHEBI:61977"/>
        <dbReference type="ChEBI" id="CHEBI:456216"/>
        <dbReference type="EC" id="2.7.11.1"/>
    </reaction>
</comment>
<protein>
    <recommendedName>
        <fullName evidence="2">non-specific serine/threonine protein kinase</fullName>
        <ecNumber evidence="2">2.7.11.1</ecNumber>
    </recommendedName>
</protein>
<dbReference type="CDD" id="cd05145">
    <property type="entry name" value="RIO1_like"/>
    <property type="match status" value="1"/>
</dbReference>
<evidence type="ECO:0000259" key="13">
    <source>
        <dbReference type="SMART" id="SM00090"/>
    </source>
</evidence>
<evidence type="ECO:0000256" key="8">
    <source>
        <dbReference type="ARBA" id="ARBA00022840"/>
    </source>
</evidence>
<evidence type="ECO:0000256" key="3">
    <source>
        <dbReference type="ARBA" id="ARBA00022527"/>
    </source>
</evidence>
<dbReference type="Pfam" id="PF01163">
    <property type="entry name" value="RIO1"/>
    <property type="match status" value="1"/>
</dbReference>
<evidence type="ECO:0000313" key="15">
    <source>
        <dbReference type="Proteomes" id="UP001208689"/>
    </source>
</evidence>
<accession>A0ABY6HS91</accession>
<dbReference type="InterPro" id="IPR011009">
    <property type="entry name" value="Kinase-like_dom_sf"/>
</dbReference>
<keyword evidence="5" id="KW-0479">Metal-binding</keyword>
<dbReference type="InterPro" id="IPR018934">
    <property type="entry name" value="RIO_dom"/>
</dbReference>
<dbReference type="InterPro" id="IPR051272">
    <property type="entry name" value="RIO-type_Ser/Thr_kinase"/>
</dbReference>
<dbReference type="SUPFAM" id="SSF56112">
    <property type="entry name" value="Protein kinase-like (PK-like)"/>
    <property type="match status" value="1"/>
</dbReference>
<keyword evidence="6" id="KW-0547">Nucleotide-binding</keyword>
<keyword evidence="3" id="KW-0723">Serine/threonine-protein kinase</keyword>
<dbReference type="Gene3D" id="3.30.200.20">
    <property type="entry name" value="Phosphorylase Kinase, domain 1"/>
    <property type="match status" value="1"/>
</dbReference>
<organism evidence="14 15">
    <name type="scientific">Candidatus Lokiarchaeum ossiferum</name>
    <dbReference type="NCBI Taxonomy" id="2951803"/>
    <lineage>
        <taxon>Archaea</taxon>
        <taxon>Promethearchaeati</taxon>
        <taxon>Promethearchaeota</taxon>
        <taxon>Promethearchaeia</taxon>
        <taxon>Promethearchaeales</taxon>
        <taxon>Promethearchaeaceae</taxon>
        <taxon>Candidatus Lokiarchaeum</taxon>
    </lineage>
</organism>
<evidence type="ECO:0000256" key="10">
    <source>
        <dbReference type="ARBA" id="ARBA00047899"/>
    </source>
</evidence>
<evidence type="ECO:0000256" key="2">
    <source>
        <dbReference type="ARBA" id="ARBA00012513"/>
    </source>
</evidence>
<proteinExistence type="inferred from homology"/>
<feature type="region of interest" description="Disordered" evidence="12">
    <location>
        <begin position="1"/>
        <end position="28"/>
    </location>
</feature>
<evidence type="ECO:0000256" key="5">
    <source>
        <dbReference type="ARBA" id="ARBA00022723"/>
    </source>
</evidence>
<keyword evidence="7 14" id="KW-0418">Kinase</keyword>
<evidence type="ECO:0000313" key="14">
    <source>
        <dbReference type="EMBL" id="UYP46373.1"/>
    </source>
</evidence>
<evidence type="ECO:0000256" key="1">
    <source>
        <dbReference type="ARBA" id="ARBA00009196"/>
    </source>
</evidence>
<keyword evidence="4 14" id="KW-0808">Transferase</keyword>
<keyword evidence="15" id="KW-1185">Reference proteome</keyword>
<name>A0ABY6HS91_9ARCH</name>
<dbReference type="EMBL" id="CP104013">
    <property type="protein sequence ID" value="UYP46373.1"/>
    <property type="molecule type" value="Genomic_DNA"/>
</dbReference>
<dbReference type="PANTHER" id="PTHR45723">
    <property type="entry name" value="SERINE/THREONINE-PROTEIN KINASE RIO1"/>
    <property type="match status" value="1"/>
</dbReference>
<evidence type="ECO:0000256" key="6">
    <source>
        <dbReference type="ARBA" id="ARBA00022741"/>
    </source>
</evidence>
<evidence type="ECO:0000256" key="11">
    <source>
        <dbReference type="ARBA" id="ARBA00048679"/>
    </source>
</evidence>
<dbReference type="GO" id="GO:0004674">
    <property type="term" value="F:protein serine/threonine kinase activity"/>
    <property type="evidence" value="ECO:0007669"/>
    <property type="project" value="UniProtKB-EC"/>
</dbReference>
<evidence type="ECO:0000256" key="7">
    <source>
        <dbReference type="ARBA" id="ARBA00022777"/>
    </source>
</evidence>
<sequence length="262" mass="30263">MDNEKIQDRMDRKQDKQREKTKRKTEEHSAFGGVFDSYTSINLNKMMAKGIIQEFVGIISAGKEANVYFALGEENIPLAVKIYKIDPQNTKWMKNYIIGDPRFKKIGTSTHKIIYTWCKKELKNLKQMERHGIIVPKPLINRDNLLVMEFIGESNGSPAPRLKDVNHLEDPKKTLDFVINQIKKMYIEAHLVHGDLSAFNILYFKGEPIIIDVSQAVSVYHYNAPVFLKRDIINVLKYFEQFVSKSDLPDVNTLVQEILSES</sequence>
<evidence type="ECO:0000256" key="9">
    <source>
        <dbReference type="ARBA" id="ARBA00022842"/>
    </source>
</evidence>
<evidence type="ECO:0000256" key="4">
    <source>
        <dbReference type="ARBA" id="ARBA00022679"/>
    </source>
</evidence>
<dbReference type="InterPro" id="IPR000687">
    <property type="entry name" value="RIO_kinase"/>
</dbReference>
<keyword evidence="9" id="KW-0460">Magnesium</keyword>
<comment type="similarity">
    <text evidence="1">Belongs to the protein kinase superfamily. RIO-type Ser/Thr kinase family.</text>
</comment>
<dbReference type="Proteomes" id="UP001208689">
    <property type="component" value="Chromosome"/>
</dbReference>
<dbReference type="EC" id="2.7.11.1" evidence="2"/>
<evidence type="ECO:0000256" key="12">
    <source>
        <dbReference type="SAM" id="MobiDB-lite"/>
    </source>
</evidence>
<feature type="domain" description="RIO kinase" evidence="13">
    <location>
        <begin position="24"/>
        <end position="260"/>
    </location>
</feature>
<comment type="catalytic activity">
    <reaction evidence="11">
        <text>L-seryl-[protein] + ATP = O-phospho-L-seryl-[protein] + ADP + H(+)</text>
        <dbReference type="Rhea" id="RHEA:17989"/>
        <dbReference type="Rhea" id="RHEA-COMP:9863"/>
        <dbReference type="Rhea" id="RHEA-COMP:11604"/>
        <dbReference type="ChEBI" id="CHEBI:15378"/>
        <dbReference type="ChEBI" id="CHEBI:29999"/>
        <dbReference type="ChEBI" id="CHEBI:30616"/>
        <dbReference type="ChEBI" id="CHEBI:83421"/>
        <dbReference type="ChEBI" id="CHEBI:456216"/>
        <dbReference type="EC" id="2.7.11.1"/>
    </reaction>
</comment>
<dbReference type="SMART" id="SM00090">
    <property type="entry name" value="RIO"/>
    <property type="match status" value="1"/>
</dbReference>
<keyword evidence="8" id="KW-0067">ATP-binding</keyword>
<gene>
    <name evidence="14" type="ORF">NEF87_002658</name>
</gene>
<dbReference type="Gene3D" id="1.10.510.10">
    <property type="entry name" value="Transferase(Phosphotransferase) domain 1"/>
    <property type="match status" value="1"/>
</dbReference>
<reference evidence="14" key="1">
    <citation type="submission" date="2022-09" db="EMBL/GenBank/DDBJ databases">
        <title>Actin cytoskeleton and complex cell architecture in an #Asgard archaeon.</title>
        <authorList>
            <person name="Ponce Toledo R.I."/>
            <person name="Schleper C."/>
            <person name="Rodrigues Oliveira T."/>
            <person name="Wollweber F."/>
            <person name="Xu J."/>
            <person name="Rittmann S."/>
            <person name="Klingl A."/>
            <person name="Pilhofer M."/>
        </authorList>
    </citation>
    <scope>NUCLEOTIDE SEQUENCE</scope>
    <source>
        <strain evidence="14">B-35</strain>
    </source>
</reference>